<feature type="domain" description="Conserved hypothetical protein CHP02391" evidence="1">
    <location>
        <begin position="36"/>
        <end position="154"/>
    </location>
</feature>
<gene>
    <name evidence="2" type="ORF">PflSS101_3922</name>
</gene>
<comment type="caution">
    <text evidence="2">The sequence shown here is derived from an EMBL/GenBank/DDBJ whole genome shotgun (WGS) entry which is preliminary data.</text>
</comment>
<dbReference type="InterPro" id="IPR012654">
    <property type="entry name" value="CHP02391"/>
</dbReference>
<name>I4K685_9PSED</name>
<evidence type="ECO:0000259" key="1">
    <source>
        <dbReference type="Pfam" id="PF09509"/>
    </source>
</evidence>
<dbReference type="AlphaFoldDB" id="I4K685"/>
<dbReference type="Pfam" id="PF09509">
    <property type="entry name" value="Hypoth_Ymh"/>
    <property type="match status" value="1"/>
</dbReference>
<protein>
    <recommendedName>
        <fullName evidence="1">Conserved hypothetical protein CHP02391 domain-containing protein</fullName>
    </recommendedName>
</protein>
<accession>I4K685</accession>
<dbReference type="HOGENOM" id="CLU_1650668_0_0_6"/>
<evidence type="ECO:0000313" key="3">
    <source>
        <dbReference type="Proteomes" id="UP000003213"/>
    </source>
</evidence>
<dbReference type="Proteomes" id="UP000003213">
    <property type="component" value="Chromosome"/>
</dbReference>
<sequence length="160" mass="18031">MATSLNLFEEIVRRTTGAFDGENEAKNIVLHPFELRNIHQGLYGKVKKLFDNGHCAESTFEAFKLIDKLVQRLCNVDESGFKLMMNAFNESKPILILADLSTTSGRDEQKGYSFLFSGAVMAIRNPRGHEINLSDDPDTCLDHLAFASLLLRRLEQSGFF</sequence>
<dbReference type="RefSeq" id="WP_003193227.1">
    <property type="nucleotide sequence ID" value="NZ_CM001513.1"/>
</dbReference>
<dbReference type="EMBL" id="AHPN01000001">
    <property type="protein sequence ID" value="EIK60225.1"/>
    <property type="molecule type" value="Genomic_DNA"/>
</dbReference>
<proteinExistence type="predicted"/>
<evidence type="ECO:0000313" key="2">
    <source>
        <dbReference type="EMBL" id="EIK60225.1"/>
    </source>
</evidence>
<reference evidence="2 3" key="1">
    <citation type="journal article" date="2012" name="PLoS Genet.">
        <title>Comparative Genomics of Plant-Associated Pseudomonas spp.: Insights into Diversity and Inheritance of Traits Involved in Multitrophic Interactions.</title>
        <authorList>
            <person name="Loper J.E."/>
            <person name="Hassan K.A."/>
            <person name="Mavrodi D.V."/>
            <person name="Davis E.W.II."/>
            <person name="Lim C.K."/>
            <person name="Shaffer B.T."/>
            <person name="Elbourne L.D."/>
            <person name="Stockwell V.O."/>
            <person name="Hartney S.L."/>
            <person name="Breakwell K."/>
            <person name="Henkels M.D."/>
            <person name="Tetu S.G."/>
            <person name="Rangel L.I."/>
            <person name="Kidarsa T.A."/>
            <person name="Wilson N.L."/>
            <person name="van de Mortel J.E."/>
            <person name="Song C."/>
            <person name="Blumhagen R."/>
            <person name="Radune D."/>
            <person name="Hostetler J.B."/>
            <person name="Brinkac L.M."/>
            <person name="Durkin A.S."/>
            <person name="Kluepfel D.A."/>
            <person name="Wechter W.P."/>
            <person name="Anderson A.J."/>
            <person name="Kim Y.C."/>
            <person name="Pierson L.S.III."/>
            <person name="Pierson E.A."/>
            <person name="Lindow S.E."/>
            <person name="Kobayashi D.Y."/>
            <person name="Raaijmakers J.M."/>
            <person name="Weller D.M."/>
            <person name="Thomashow L.S."/>
            <person name="Allen A.E."/>
            <person name="Paulsen I.T."/>
        </authorList>
    </citation>
    <scope>NUCLEOTIDE SEQUENCE [LARGE SCALE GENOMIC DNA]</scope>
    <source>
        <strain evidence="2 3">SS101</strain>
    </source>
</reference>
<organism evidence="2 3">
    <name type="scientific">Pseudomonas lactis</name>
    <dbReference type="NCBI Taxonomy" id="1615674"/>
    <lineage>
        <taxon>Bacteria</taxon>
        <taxon>Pseudomonadati</taxon>
        <taxon>Pseudomonadota</taxon>
        <taxon>Gammaproteobacteria</taxon>
        <taxon>Pseudomonadales</taxon>
        <taxon>Pseudomonadaceae</taxon>
        <taxon>Pseudomonas</taxon>
    </lineage>
</organism>
<dbReference type="NCBIfam" id="TIGR02391">
    <property type="entry name" value="hypoth_ymh"/>
    <property type="match status" value="1"/>
</dbReference>